<dbReference type="Proteomes" id="UP000824192">
    <property type="component" value="Unassembled WGS sequence"/>
</dbReference>
<dbReference type="InterPro" id="IPR036962">
    <property type="entry name" value="Glyco_hydro_3_N_sf"/>
</dbReference>
<dbReference type="Pfam" id="PF01915">
    <property type="entry name" value="Glyco_hydro_3_C"/>
    <property type="match status" value="1"/>
</dbReference>
<dbReference type="Gene3D" id="2.60.40.10">
    <property type="entry name" value="Immunoglobulins"/>
    <property type="match status" value="1"/>
</dbReference>
<accession>A0A9D1RUM8</accession>
<dbReference type="InterPro" id="IPR013783">
    <property type="entry name" value="Ig-like_fold"/>
</dbReference>
<dbReference type="SMART" id="SM01217">
    <property type="entry name" value="Fn3_like"/>
    <property type="match status" value="1"/>
</dbReference>
<keyword evidence="3" id="KW-1133">Transmembrane helix</keyword>
<dbReference type="InterPro" id="IPR050288">
    <property type="entry name" value="Cellulose_deg_GH3"/>
</dbReference>
<evidence type="ECO:0000256" key="3">
    <source>
        <dbReference type="SAM" id="Phobius"/>
    </source>
</evidence>
<reference evidence="5" key="2">
    <citation type="submission" date="2021-04" db="EMBL/GenBank/DDBJ databases">
        <authorList>
            <person name="Gilroy R."/>
        </authorList>
    </citation>
    <scope>NUCLEOTIDE SEQUENCE</scope>
    <source>
        <strain evidence="5">ChiGjej6B6-1540</strain>
    </source>
</reference>
<dbReference type="InterPro" id="IPR036881">
    <property type="entry name" value="Glyco_hydro_3_C_sf"/>
</dbReference>
<dbReference type="Pfam" id="PF00933">
    <property type="entry name" value="Glyco_hydro_3"/>
    <property type="match status" value="1"/>
</dbReference>
<dbReference type="PRINTS" id="PR00133">
    <property type="entry name" value="GLHYDRLASE3"/>
</dbReference>
<dbReference type="EMBL" id="DXGA01000113">
    <property type="protein sequence ID" value="HIW94014.1"/>
    <property type="molecule type" value="Genomic_DNA"/>
</dbReference>
<proteinExistence type="inferred from homology"/>
<dbReference type="Gene3D" id="3.40.50.1700">
    <property type="entry name" value="Glycoside hydrolase family 3 C-terminal domain"/>
    <property type="match status" value="1"/>
</dbReference>
<evidence type="ECO:0000256" key="1">
    <source>
        <dbReference type="ARBA" id="ARBA00005336"/>
    </source>
</evidence>
<keyword evidence="2 5" id="KW-0378">Hydrolase</keyword>
<evidence type="ECO:0000313" key="6">
    <source>
        <dbReference type="Proteomes" id="UP000824192"/>
    </source>
</evidence>
<dbReference type="SUPFAM" id="SSF51445">
    <property type="entry name" value="(Trans)glycosidases"/>
    <property type="match status" value="1"/>
</dbReference>
<dbReference type="InterPro" id="IPR026891">
    <property type="entry name" value="Fn3-like"/>
</dbReference>
<dbReference type="PANTHER" id="PTHR42715">
    <property type="entry name" value="BETA-GLUCOSIDASE"/>
    <property type="match status" value="1"/>
</dbReference>
<sequence>MVKKIKMRPITSVIAVVLVVAIIAGNLLLNQFSYVVNQALAGDTTDYGSAGAELQAGDEIVQTLGEESMVLLKNEDNFLPIEKEQKVNLFGWAATDQGFLLVGGGSGGTVIAAQNRVTLTTALDREGLSYNKELLDAYSAVSSADADANSNSPDSMAALANPDASFYTEERMQQAKEFSDTAIVVLSRFSGENASQTELIDIGTYSNGTFLELTENEKAMFDALEAHNFNVIVLFNTTNNMEMGFLEEYDCVKAALYVGLPGQSGALAIPRILCGDVNPSGRTADTLAYDYQTNNPTYINGRYVDNSMVYQEGIYVGYKWYETADEEGFFADVSNDYGTGYDAVVQYPFGYGLSYTTFEWEASASWGDTESMSATGEYTVEVTVHNTGDTAGKDVVQLYYTPPYTQGGIEMASVNLLAFAKTDLIQPGESQTVTLTFDAYDLAAYDYSDANGNQFAGHEIVPGDYQIRLMKNSHTDGVMAENSSSSFILSSPGITFPQDPDTGAAVGNLFTAETAYAGTPIDGTTMIEGGVDYLSRADGFANYPTATAGAPSSQVDEIGVYQYDGYDDMDVSDIQYGIDSGLYLVVVENEDGTTQRATLDQLKGTDTSGAKLVINEELMDTLSDYEAAEWDALLDQLTEQEVKDLIGRGGFKNEAAYSVGKPLSIDRDGPAGFNMGVTNPNTETMWTGFPTESLIGCCWNSSLTYNMGVVQGKVASATGLQGWYAPGVNLHRSVYNTRNYEYFSEDAVLTGKLAASIVQGAKENNLYCYVKHFAVSEAGANPNNKNTWLTEQALRETYLKPFELCVKDGGANGIMSAFNRVGAVWAGGNHALITDLLRGEWGFHGTVITDWYQPDYMDYTQGLKAGNNLWLDGTFDRAAEIDLSDAGTAYAARQAVKNILYTYVVTINAVSITDVPQSTLFVALWTGMNVVLVAGLGACIFLIARPSKKKSA</sequence>
<evidence type="ECO:0000259" key="4">
    <source>
        <dbReference type="SMART" id="SM01217"/>
    </source>
</evidence>
<feature type="transmembrane region" description="Helical" evidence="3">
    <location>
        <begin position="920"/>
        <end position="944"/>
    </location>
</feature>
<comment type="caution">
    <text evidence="5">The sequence shown here is derived from an EMBL/GenBank/DDBJ whole genome shotgun (WGS) entry which is preliminary data.</text>
</comment>
<keyword evidence="3" id="KW-0472">Membrane</keyword>
<evidence type="ECO:0000256" key="2">
    <source>
        <dbReference type="ARBA" id="ARBA00022801"/>
    </source>
</evidence>
<protein>
    <submittedName>
        <fullName evidence="5">Glycoside hydrolase family 3 C-terminal domain-containing protein</fullName>
    </submittedName>
</protein>
<dbReference type="AlphaFoldDB" id="A0A9D1RUM8"/>
<dbReference type="SUPFAM" id="SSF52279">
    <property type="entry name" value="Beta-D-glucan exohydrolase, C-terminal domain"/>
    <property type="match status" value="1"/>
</dbReference>
<feature type="domain" description="Fibronectin type III-like" evidence="4">
    <location>
        <begin position="394"/>
        <end position="473"/>
    </location>
</feature>
<dbReference type="Gene3D" id="3.20.20.300">
    <property type="entry name" value="Glycoside hydrolase, family 3, N-terminal domain"/>
    <property type="match status" value="1"/>
</dbReference>
<dbReference type="GO" id="GO:0004553">
    <property type="term" value="F:hydrolase activity, hydrolyzing O-glycosyl compounds"/>
    <property type="evidence" value="ECO:0007669"/>
    <property type="project" value="InterPro"/>
</dbReference>
<comment type="similarity">
    <text evidence="1">Belongs to the glycosyl hydrolase 3 family.</text>
</comment>
<reference evidence="5" key="1">
    <citation type="journal article" date="2021" name="PeerJ">
        <title>Extensive microbial diversity within the chicken gut microbiome revealed by metagenomics and culture.</title>
        <authorList>
            <person name="Gilroy R."/>
            <person name="Ravi A."/>
            <person name="Getino M."/>
            <person name="Pursley I."/>
            <person name="Horton D.L."/>
            <person name="Alikhan N.F."/>
            <person name="Baker D."/>
            <person name="Gharbi K."/>
            <person name="Hall N."/>
            <person name="Watson M."/>
            <person name="Adriaenssens E.M."/>
            <person name="Foster-Nyarko E."/>
            <person name="Jarju S."/>
            <person name="Secka A."/>
            <person name="Antonio M."/>
            <person name="Oren A."/>
            <person name="Chaudhuri R.R."/>
            <person name="La Ragione R."/>
            <person name="Hildebrand F."/>
            <person name="Pallen M.J."/>
        </authorList>
    </citation>
    <scope>NUCLEOTIDE SEQUENCE</scope>
    <source>
        <strain evidence="5">ChiGjej6B6-1540</strain>
    </source>
</reference>
<organism evidence="5 6">
    <name type="scientific">Candidatus Flavonifractor merdipullorum</name>
    <dbReference type="NCBI Taxonomy" id="2838590"/>
    <lineage>
        <taxon>Bacteria</taxon>
        <taxon>Bacillati</taxon>
        <taxon>Bacillota</taxon>
        <taxon>Clostridia</taxon>
        <taxon>Eubacteriales</taxon>
        <taxon>Oscillospiraceae</taxon>
        <taxon>Flavonifractor</taxon>
    </lineage>
</organism>
<dbReference type="GO" id="GO:0005975">
    <property type="term" value="P:carbohydrate metabolic process"/>
    <property type="evidence" value="ECO:0007669"/>
    <property type="project" value="InterPro"/>
</dbReference>
<dbReference type="InterPro" id="IPR017853">
    <property type="entry name" value="GH"/>
</dbReference>
<keyword evidence="3" id="KW-0812">Transmembrane</keyword>
<name>A0A9D1RUM8_9FIRM</name>
<dbReference type="InterPro" id="IPR001764">
    <property type="entry name" value="Glyco_hydro_3_N"/>
</dbReference>
<dbReference type="Pfam" id="PF14310">
    <property type="entry name" value="Fn3-like"/>
    <property type="match status" value="1"/>
</dbReference>
<gene>
    <name evidence="5" type="ORF">H9868_05680</name>
</gene>
<evidence type="ECO:0000313" key="5">
    <source>
        <dbReference type="EMBL" id="HIW94014.1"/>
    </source>
</evidence>
<dbReference type="InterPro" id="IPR002772">
    <property type="entry name" value="Glyco_hydro_3_C"/>
</dbReference>
<dbReference type="PANTHER" id="PTHR42715:SF10">
    <property type="entry name" value="BETA-GLUCOSIDASE"/>
    <property type="match status" value="1"/>
</dbReference>